<evidence type="ECO:0000313" key="2">
    <source>
        <dbReference type="EMBL" id="PWA44470.1"/>
    </source>
</evidence>
<dbReference type="PROSITE" id="PS50948">
    <property type="entry name" value="PAN"/>
    <property type="match status" value="1"/>
</dbReference>
<protein>
    <submittedName>
        <fullName evidence="2">Apple-like protein</fullName>
    </submittedName>
</protein>
<name>A0A2U1L628_ARTAN</name>
<feature type="domain" description="Apple" evidence="1">
    <location>
        <begin position="119"/>
        <end position="179"/>
    </location>
</feature>
<dbReference type="STRING" id="35608.A0A2U1L628"/>
<gene>
    <name evidence="2" type="ORF">CTI12_AA526570</name>
</gene>
<sequence length="179" mass="20005">MASLEDAGMKLGADLRTGQAWNLPSWFTDDSPDSGDFTLSWEPNGESSQRLMIRRRGNPYWTCGDYLNNQTFEYMSVMPMWTLTPDGRILDGDSSSLWSPEYRYESDIGCIASSNLPRCRSDDDIILELNGDFSPAMTSNSFDSNASLILSDCMVRCWNDCGCLGYTNSSNGTDCVTWT</sequence>
<dbReference type="OrthoDB" id="4062651at2759"/>
<dbReference type="Proteomes" id="UP000245207">
    <property type="component" value="Unassembled WGS sequence"/>
</dbReference>
<dbReference type="InterPro" id="IPR003609">
    <property type="entry name" value="Pan_app"/>
</dbReference>
<dbReference type="EMBL" id="PKPP01011267">
    <property type="protein sequence ID" value="PWA44470.1"/>
    <property type="molecule type" value="Genomic_DNA"/>
</dbReference>
<reference evidence="2 3" key="1">
    <citation type="journal article" date="2018" name="Mol. Plant">
        <title>The genome of Artemisia annua provides insight into the evolution of Asteraceae family and artemisinin biosynthesis.</title>
        <authorList>
            <person name="Shen Q."/>
            <person name="Zhang L."/>
            <person name="Liao Z."/>
            <person name="Wang S."/>
            <person name="Yan T."/>
            <person name="Shi P."/>
            <person name="Liu M."/>
            <person name="Fu X."/>
            <person name="Pan Q."/>
            <person name="Wang Y."/>
            <person name="Lv Z."/>
            <person name="Lu X."/>
            <person name="Zhang F."/>
            <person name="Jiang W."/>
            <person name="Ma Y."/>
            <person name="Chen M."/>
            <person name="Hao X."/>
            <person name="Li L."/>
            <person name="Tang Y."/>
            <person name="Lv G."/>
            <person name="Zhou Y."/>
            <person name="Sun X."/>
            <person name="Brodelius P.E."/>
            <person name="Rose J.K.C."/>
            <person name="Tang K."/>
        </authorList>
    </citation>
    <scope>NUCLEOTIDE SEQUENCE [LARGE SCALE GENOMIC DNA]</scope>
    <source>
        <strain evidence="3">cv. Huhao1</strain>
        <tissue evidence="2">Leaf</tissue>
    </source>
</reference>
<dbReference type="PANTHER" id="PTHR32444">
    <property type="entry name" value="BULB-TYPE LECTIN DOMAIN-CONTAINING PROTEIN"/>
    <property type="match status" value="1"/>
</dbReference>
<organism evidence="2 3">
    <name type="scientific">Artemisia annua</name>
    <name type="common">Sweet wormwood</name>
    <dbReference type="NCBI Taxonomy" id="35608"/>
    <lineage>
        <taxon>Eukaryota</taxon>
        <taxon>Viridiplantae</taxon>
        <taxon>Streptophyta</taxon>
        <taxon>Embryophyta</taxon>
        <taxon>Tracheophyta</taxon>
        <taxon>Spermatophyta</taxon>
        <taxon>Magnoliopsida</taxon>
        <taxon>eudicotyledons</taxon>
        <taxon>Gunneridae</taxon>
        <taxon>Pentapetalae</taxon>
        <taxon>asterids</taxon>
        <taxon>campanulids</taxon>
        <taxon>Asterales</taxon>
        <taxon>Asteraceae</taxon>
        <taxon>Asteroideae</taxon>
        <taxon>Anthemideae</taxon>
        <taxon>Artemisiinae</taxon>
        <taxon>Artemisia</taxon>
    </lineage>
</organism>
<proteinExistence type="predicted"/>
<keyword evidence="3" id="KW-1185">Reference proteome</keyword>
<evidence type="ECO:0000259" key="1">
    <source>
        <dbReference type="PROSITE" id="PS50948"/>
    </source>
</evidence>
<dbReference type="AlphaFoldDB" id="A0A2U1L628"/>
<comment type="caution">
    <text evidence="2">The sequence shown here is derived from an EMBL/GenBank/DDBJ whole genome shotgun (WGS) entry which is preliminary data.</text>
</comment>
<evidence type="ECO:0000313" key="3">
    <source>
        <dbReference type="Proteomes" id="UP000245207"/>
    </source>
</evidence>
<dbReference type="Pfam" id="PF08276">
    <property type="entry name" value="PAN_2"/>
    <property type="match status" value="1"/>
</dbReference>
<dbReference type="PANTHER" id="PTHR32444:SF118">
    <property type="entry name" value="OS09G0551150 PROTEIN"/>
    <property type="match status" value="1"/>
</dbReference>
<accession>A0A2U1L628</accession>